<dbReference type="Proteomes" id="UP000276133">
    <property type="component" value="Unassembled WGS sequence"/>
</dbReference>
<comment type="caution">
    <text evidence="1">The sequence shown here is derived from an EMBL/GenBank/DDBJ whole genome shotgun (WGS) entry which is preliminary data.</text>
</comment>
<proteinExistence type="predicted"/>
<organism evidence="1 2">
    <name type="scientific">Brachionus plicatilis</name>
    <name type="common">Marine rotifer</name>
    <name type="synonym">Brachionus muelleri</name>
    <dbReference type="NCBI Taxonomy" id="10195"/>
    <lineage>
        <taxon>Eukaryota</taxon>
        <taxon>Metazoa</taxon>
        <taxon>Spiralia</taxon>
        <taxon>Gnathifera</taxon>
        <taxon>Rotifera</taxon>
        <taxon>Eurotatoria</taxon>
        <taxon>Monogononta</taxon>
        <taxon>Pseudotrocha</taxon>
        <taxon>Ploima</taxon>
        <taxon>Brachionidae</taxon>
        <taxon>Brachionus</taxon>
    </lineage>
</organism>
<reference evidence="1 2" key="1">
    <citation type="journal article" date="2018" name="Sci. Rep.">
        <title>Genomic signatures of local adaptation to the degree of environmental predictability in rotifers.</title>
        <authorList>
            <person name="Franch-Gras L."/>
            <person name="Hahn C."/>
            <person name="Garcia-Roger E.M."/>
            <person name="Carmona M.J."/>
            <person name="Serra M."/>
            <person name="Gomez A."/>
        </authorList>
    </citation>
    <scope>NUCLEOTIDE SEQUENCE [LARGE SCALE GENOMIC DNA]</scope>
    <source>
        <strain evidence="1">HYR1</strain>
    </source>
</reference>
<keyword evidence="2" id="KW-1185">Reference proteome</keyword>
<sequence>MITRSQLKYDWDKIKLFAKKTLKLDLANSLHKDPGLVVSLQKRTRGRPRMSSNHSTFIYKTYLIILSKYNADLKSEFLIIILVPINFKSFKT</sequence>
<dbReference type="EMBL" id="REGN01003922">
    <property type="protein sequence ID" value="RNA20125.1"/>
    <property type="molecule type" value="Genomic_DNA"/>
</dbReference>
<evidence type="ECO:0000313" key="2">
    <source>
        <dbReference type="Proteomes" id="UP000276133"/>
    </source>
</evidence>
<dbReference type="AlphaFoldDB" id="A0A3M7RA49"/>
<accession>A0A3M7RA49</accession>
<evidence type="ECO:0000313" key="1">
    <source>
        <dbReference type="EMBL" id="RNA20125.1"/>
    </source>
</evidence>
<protein>
    <submittedName>
        <fullName evidence="1">Uncharacterized protein</fullName>
    </submittedName>
</protein>
<name>A0A3M7RA49_BRAPC</name>
<gene>
    <name evidence="1" type="ORF">BpHYR1_010140</name>
</gene>